<accession>A0A376BMQ2</accession>
<organism evidence="9 10">
    <name type="scientific">Alysiella crassa</name>
    <dbReference type="NCBI Taxonomy" id="153491"/>
    <lineage>
        <taxon>Bacteria</taxon>
        <taxon>Pseudomonadati</taxon>
        <taxon>Pseudomonadota</taxon>
        <taxon>Betaproteobacteria</taxon>
        <taxon>Neisseriales</taxon>
        <taxon>Neisseriaceae</taxon>
        <taxon>Alysiella</taxon>
    </lineage>
</organism>
<feature type="domain" description="Peptidase M48" evidence="8">
    <location>
        <begin position="78"/>
        <end position="251"/>
    </location>
</feature>
<dbReference type="OrthoDB" id="15218at2"/>
<keyword evidence="5 6" id="KW-0482">Metalloprotease</keyword>
<evidence type="ECO:0000256" key="2">
    <source>
        <dbReference type="ARBA" id="ARBA00022723"/>
    </source>
</evidence>
<evidence type="ECO:0000256" key="1">
    <source>
        <dbReference type="ARBA" id="ARBA00022670"/>
    </source>
</evidence>
<proteinExistence type="inferred from homology"/>
<dbReference type="Proteomes" id="UP000254209">
    <property type="component" value="Unassembled WGS sequence"/>
</dbReference>
<reference evidence="9 10" key="1">
    <citation type="submission" date="2018-06" db="EMBL/GenBank/DDBJ databases">
        <authorList>
            <consortium name="Pathogen Informatics"/>
            <person name="Doyle S."/>
        </authorList>
    </citation>
    <scope>NUCLEOTIDE SEQUENCE [LARGE SCALE GENOMIC DNA]</scope>
    <source>
        <strain evidence="9 10">NCTC10283</strain>
    </source>
</reference>
<evidence type="ECO:0000313" key="10">
    <source>
        <dbReference type="Proteomes" id="UP000254209"/>
    </source>
</evidence>
<protein>
    <submittedName>
        <fullName evidence="9">Uncharacterized metalloprotease yggG</fullName>
        <ecNumber evidence="9">3.4.24.-</ecNumber>
    </submittedName>
</protein>
<evidence type="ECO:0000256" key="3">
    <source>
        <dbReference type="ARBA" id="ARBA00022801"/>
    </source>
</evidence>
<evidence type="ECO:0000313" key="9">
    <source>
        <dbReference type="EMBL" id="SSY70936.1"/>
    </source>
</evidence>
<gene>
    <name evidence="9" type="primary">yggG_1</name>
    <name evidence="9" type="ORF">NCTC10283_01058</name>
</gene>
<comment type="similarity">
    <text evidence="6">Belongs to the peptidase M48 family.</text>
</comment>
<keyword evidence="7" id="KW-0472">Membrane</keyword>
<keyword evidence="7" id="KW-1133">Transmembrane helix</keyword>
<dbReference type="STRING" id="1120980.GCA_000745955_01950"/>
<dbReference type="GO" id="GO:0004222">
    <property type="term" value="F:metalloendopeptidase activity"/>
    <property type="evidence" value="ECO:0007669"/>
    <property type="project" value="InterPro"/>
</dbReference>
<dbReference type="Gene3D" id="3.30.2010.10">
    <property type="entry name" value="Metalloproteases ('zincins'), catalytic domain"/>
    <property type="match status" value="1"/>
</dbReference>
<dbReference type="EC" id="3.4.24.-" evidence="9"/>
<evidence type="ECO:0000256" key="4">
    <source>
        <dbReference type="ARBA" id="ARBA00022833"/>
    </source>
</evidence>
<dbReference type="CDD" id="cd07324">
    <property type="entry name" value="M48C_Oma1-like"/>
    <property type="match status" value="1"/>
</dbReference>
<dbReference type="RefSeq" id="WP_034294312.1">
    <property type="nucleotide sequence ID" value="NZ_CP091519.2"/>
</dbReference>
<keyword evidence="1 6" id="KW-0645">Protease</keyword>
<keyword evidence="4 6" id="KW-0862">Zinc</keyword>
<dbReference type="GO" id="GO:0046872">
    <property type="term" value="F:metal ion binding"/>
    <property type="evidence" value="ECO:0007669"/>
    <property type="project" value="UniProtKB-KW"/>
</dbReference>
<dbReference type="AlphaFoldDB" id="A0A376BMQ2"/>
<keyword evidence="2" id="KW-0479">Metal-binding</keyword>
<dbReference type="Pfam" id="PF01435">
    <property type="entry name" value="Peptidase_M48"/>
    <property type="match status" value="1"/>
</dbReference>
<evidence type="ECO:0000256" key="6">
    <source>
        <dbReference type="RuleBase" id="RU003983"/>
    </source>
</evidence>
<dbReference type="PANTHER" id="PTHR22726:SF1">
    <property type="entry name" value="METALLOENDOPEPTIDASE OMA1, MITOCHONDRIAL"/>
    <property type="match status" value="1"/>
</dbReference>
<dbReference type="PANTHER" id="PTHR22726">
    <property type="entry name" value="METALLOENDOPEPTIDASE OMA1"/>
    <property type="match status" value="1"/>
</dbReference>
<name>A0A376BMQ2_9NEIS</name>
<evidence type="ECO:0000256" key="7">
    <source>
        <dbReference type="SAM" id="Phobius"/>
    </source>
</evidence>
<dbReference type="EMBL" id="UFSO01000002">
    <property type="protein sequence ID" value="SSY70936.1"/>
    <property type="molecule type" value="Genomic_DNA"/>
</dbReference>
<sequence length="270" mass="31057">MEWGDPKFDESKNPNISHDAYQFGEIRALLGYFLLTVVVVVLLVEAIVWSLPHTISLQRERNWFSFVQTHFDEHKNFQKDEKLQKLANQLAPHMGLPENSITVYYNLDDTPNAFATFGGNIVMYRGLLSRLPNEESVATVLAHEMAHIKHRDPLRAMSRNLLYSMVAAMFGNDTQIQMLANMEGLRYSRELEYAADAAALDATQKHYGNTQGAHDLFAVLTQIEQEYGGNRIAWFSTHPATADRVQQIQQRALQLNYQQHQNVHENLWRK</sequence>
<evidence type="ECO:0000256" key="5">
    <source>
        <dbReference type="ARBA" id="ARBA00023049"/>
    </source>
</evidence>
<evidence type="ECO:0000259" key="8">
    <source>
        <dbReference type="Pfam" id="PF01435"/>
    </source>
</evidence>
<dbReference type="InterPro" id="IPR051156">
    <property type="entry name" value="Mito/Outer_Membr_Metalloprot"/>
</dbReference>
<keyword evidence="7" id="KW-0812">Transmembrane</keyword>
<comment type="cofactor">
    <cofactor evidence="6">
        <name>Zn(2+)</name>
        <dbReference type="ChEBI" id="CHEBI:29105"/>
    </cofactor>
    <text evidence="6">Binds 1 zinc ion per subunit.</text>
</comment>
<dbReference type="GO" id="GO:0016020">
    <property type="term" value="C:membrane"/>
    <property type="evidence" value="ECO:0007669"/>
    <property type="project" value="TreeGrafter"/>
</dbReference>
<dbReference type="GO" id="GO:0051603">
    <property type="term" value="P:proteolysis involved in protein catabolic process"/>
    <property type="evidence" value="ECO:0007669"/>
    <property type="project" value="TreeGrafter"/>
</dbReference>
<dbReference type="InterPro" id="IPR001915">
    <property type="entry name" value="Peptidase_M48"/>
</dbReference>
<feature type="transmembrane region" description="Helical" evidence="7">
    <location>
        <begin position="29"/>
        <end position="51"/>
    </location>
</feature>
<keyword evidence="3 6" id="KW-0378">Hydrolase</keyword>
<keyword evidence="10" id="KW-1185">Reference proteome</keyword>